<evidence type="ECO:0000256" key="3">
    <source>
        <dbReference type="ARBA" id="ARBA00021438"/>
    </source>
</evidence>
<feature type="compositionally biased region" description="Gly residues" evidence="9">
    <location>
        <begin position="546"/>
        <end position="557"/>
    </location>
</feature>
<feature type="compositionally biased region" description="Acidic residues" evidence="9">
    <location>
        <begin position="255"/>
        <end position="276"/>
    </location>
</feature>
<evidence type="ECO:0000256" key="9">
    <source>
        <dbReference type="SAM" id="MobiDB-lite"/>
    </source>
</evidence>
<keyword evidence="11" id="KW-1185">Reference proteome</keyword>
<dbReference type="Proteomes" id="UP000799444">
    <property type="component" value="Unassembled WGS sequence"/>
</dbReference>
<dbReference type="PANTHER" id="PTHR31633">
    <property type="entry name" value="H/ACA RIBONUCLEOPROTEIN COMPLEX NON-CORE SUBUNIT NAF1"/>
    <property type="match status" value="1"/>
</dbReference>
<feature type="region of interest" description="Disordered" evidence="9">
    <location>
        <begin position="732"/>
        <end position="752"/>
    </location>
</feature>
<feature type="compositionally biased region" description="Basic and acidic residues" evidence="9">
    <location>
        <begin position="441"/>
        <end position="463"/>
    </location>
</feature>
<dbReference type="GO" id="GO:0006364">
    <property type="term" value="P:rRNA processing"/>
    <property type="evidence" value="ECO:0007669"/>
    <property type="project" value="UniProtKB-KW"/>
</dbReference>
<dbReference type="GO" id="GO:0005732">
    <property type="term" value="C:sno(s)RNA-containing ribonucleoprotein complex"/>
    <property type="evidence" value="ECO:0007669"/>
    <property type="project" value="InterPro"/>
</dbReference>
<accession>A0A9P4R9S8</accession>
<reference evidence="10" key="1">
    <citation type="journal article" date="2020" name="Stud. Mycol.">
        <title>101 Dothideomycetes genomes: a test case for predicting lifestyles and emergence of pathogens.</title>
        <authorList>
            <person name="Haridas S."/>
            <person name="Albert R."/>
            <person name="Binder M."/>
            <person name="Bloem J."/>
            <person name="Labutti K."/>
            <person name="Salamov A."/>
            <person name="Andreopoulos B."/>
            <person name="Baker S."/>
            <person name="Barry K."/>
            <person name="Bills G."/>
            <person name="Bluhm B."/>
            <person name="Cannon C."/>
            <person name="Castanera R."/>
            <person name="Culley D."/>
            <person name="Daum C."/>
            <person name="Ezra D."/>
            <person name="Gonzalez J."/>
            <person name="Henrissat B."/>
            <person name="Kuo A."/>
            <person name="Liang C."/>
            <person name="Lipzen A."/>
            <person name="Lutzoni F."/>
            <person name="Magnuson J."/>
            <person name="Mondo S."/>
            <person name="Nolan M."/>
            <person name="Ohm R."/>
            <person name="Pangilinan J."/>
            <person name="Park H.-J."/>
            <person name="Ramirez L."/>
            <person name="Alfaro M."/>
            <person name="Sun H."/>
            <person name="Tritt A."/>
            <person name="Yoshinaga Y."/>
            <person name="Zwiers L.-H."/>
            <person name="Turgeon B."/>
            <person name="Goodwin S."/>
            <person name="Spatafora J."/>
            <person name="Crous P."/>
            <person name="Grigoriev I."/>
        </authorList>
    </citation>
    <scope>NUCLEOTIDE SEQUENCE</scope>
    <source>
        <strain evidence="10">CBS 125425</strain>
    </source>
</reference>
<feature type="compositionally biased region" description="Basic and acidic residues" evidence="9">
    <location>
        <begin position="8"/>
        <end position="17"/>
    </location>
</feature>
<feature type="compositionally biased region" description="Polar residues" evidence="9">
    <location>
        <begin position="185"/>
        <end position="194"/>
    </location>
</feature>
<dbReference type="GO" id="GO:0000493">
    <property type="term" value="P:box H/ACA snoRNP assembly"/>
    <property type="evidence" value="ECO:0007669"/>
    <property type="project" value="InterPro"/>
</dbReference>
<dbReference type="OrthoDB" id="21550at2759"/>
<dbReference type="Pfam" id="PF04410">
    <property type="entry name" value="Gar1"/>
    <property type="match status" value="1"/>
</dbReference>
<dbReference type="Gene3D" id="2.40.10.230">
    <property type="entry name" value="Probable tRNA pseudouridine synthase domain"/>
    <property type="match status" value="1"/>
</dbReference>
<dbReference type="GO" id="GO:0005634">
    <property type="term" value="C:nucleus"/>
    <property type="evidence" value="ECO:0007669"/>
    <property type="project" value="UniProtKB-SubCell"/>
</dbReference>
<protein>
    <recommendedName>
        <fullName evidence="3">H/ACA ribonucleoprotein complex non-core subunit NAF1</fullName>
    </recommendedName>
</protein>
<organism evidence="10 11">
    <name type="scientific">Polyplosphaeria fusca</name>
    <dbReference type="NCBI Taxonomy" id="682080"/>
    <lineage>
        <taxon>Eukaryota</taxon>
        <taxon>Fungi</taxon>
        <taxon>Dikarya</taxon>
        <taxon>Ascomycota</taxon>
        <taxon>Pezizomycotina</taxon>
        <taxon>Dothideomycetes</taxon>
        <taxon>Pleosporomycetidae</taxon>
        <taxon>Pleosporales</taxon>
        <taxon>Tetraplosphaeriaceae</taxon>
        <taxon>Polyplosphaeria</taxon>
    </lineage>
</organism>
<feature type="compositionally biased region" description="Low complexity" evidence="9">
    <location>
        <begin position="593"/>
        <end position="608"/>
    </location>
</feature>
<feature type="region of interest" description="Disordered" evidence="9">
    <location>
        <begin position="420"/>
        <end position="717"/>
    </location>
</feature>
<evidence type="ECO:0000256" key="2">
    <source>
        <dbReference type="ARBA" id="ARBA00009801"/>
    </source>
</evidence>
<evidence type="ECO:0000256" key="7">
    <source>
        <dbReference type="ARBA" id="ARBA00022884"/>
    </source>
</evidence>
<gene>
    <name evidence="10" type="ORF">EJ04DRAFT_531646</name>
</gene>
<keyword evidence="6" id="KW-0597">Phosphoprotein</keyword>
<keyword evidence="5" id="KW-0698">rRNA processing</keyword>
<comment type="caution">
    <text evidence="10">The sequence shown here is derived from an EMBL/GenBank/DDBJ whole genome shotgun (WGS) entry which is preliminary data.</text>
</comment>
<evidence type="ECO:0000313" key="11">
    <source>
        <dbReference type="Proteomes" id="UP000799444"/>
    </source>
</evidence>
<dbReference type="InterPro" id="IPR007504">
    <property type="entry name" value="H/ACA_rnp_Gar1/Naf1"/>
</dbReference>
<evidence type="ECO:0000256" key="8">
    <source>
        <dbReference type="ARBA" id="ARBA00023242"/>
    </source>
</evidence>
<proteinExistence type="inferred from homology"/>
<dbReference type="InterPro" id="IPR040309">
    <property type="entry name" value="Naf1"/>
</dbReference>
<feature type="compositionally biased region" description="Low complexity" evidence="9">
    <location>
        <begin position="240"/>
        <end position="252"/>
    </location>
</feature>
<dbReference type="AlphaFoldDB" id="A0A9P4R9S8"/>
<evidence type="ECO:0000256" key="5">
    <source>
        <dbReference type="ARBA" id="ARBA00022552"/>
    </source>
</evidence>
<evidence type="ECO:0000256" key="1">
    <source>
        <dbReference type="ARBA" id="ARBA00004123"/>
    </source>
</evidence>
<dbReference type="SUPFAM" id="SSF50447">
    <property type="entry name" value="Translation proteins"/>
    <property type="match status" value="1"/>
</dbReference>
<keyword evidence="8" id="KW-0539">Nucleus</keyword>
<keyword evidence="7" id="KW-0694">RNA-binding</keyword>
<sequence>MDPPELEPPAKRTRFDAPADGTLDVPRSPVDDMDDDFYDTSPVKLPSSAPNPEDRPVASPNSAPSATSPSSLSIPGLGFLGAAPALPKQDGPHHDDEMNEDGEISDSEDLYNEAQPAENDPENQDAHISEDDATAPLEAALLGEADDTLANGIAADGSALDHLQAANGQLGGLTQAKSANKHASDTGTPLQVPQQPMPDITSFASSSTPAKVENTGDARAEFVRAAKANIGNPNAEFQFDSSDGGSSDSSSSKDSDEDSSEEGEASEDEGELLDPEEQVRRLMAESTDDLATAAKAKIKTLNEVAEEYKKPDIPMTEDTKITYLGAVESVVDNLILIKANVSGDYQVLSQGSPLCLENRTIIGEVSETLGRVREPRYSLGFPNASEIASLGIAKDTKVFYVDEHSGFVFTEPLRKQKFTDASNLHDEETNDVEFSDDEKEAEFKRSQKEAKRAKIDAGREHQDAPAQPPHTDVPVPSQPQQYQGGGLNYGEDDDDDDDGMYRPVRRPDHFEDIVGAGAPLEDRSHVRRGAMRGRGGWPDRGRGFRGRGGFGGPPGGGRGDRGNRFARGSDRGDKRGRQQDRGRQSDHNRPRNAMQQREQRSASSASPARQKHGRPQGPQGPQGQQIPQGPQAQQAQQAPQHSPPRGKKRQRKHRSPANPTQAPAQASTPAPTSAPHASASANAYAQNSAINTAGWSMPGSAAAYPPTNYYSTAGAPAVPAGAYANANANMYGQQSGQQAPQQGTDQYQQQQQQNLVQWAQWLQFAAAMNQQAAPSSAAGQGHAQPPPNNSQAGEPSLHDILRTLGGGRGP</sequence>
<feature type="region of interest" description="Disordered" evidence="9">
    <location>
        <begin position="1"/>
        <end position="136"/>
    </location>
</feature>
<feature type="compositionally biased region" description="Low complexity" evidence="9">
    <location>
        <begin position="770"/>
        <end position="783"/>
    </location>
</feature>
<evidence type="ECO:0000313" key="10">
    <source>
        <dbReference type="EMBL" id="KAF2739357.1"/>
    </source>
</evidence>
<feature type="compositionally biased region" description="Basic and acidic residues" evidence="9">
    <location>
        <begin position="558"/>
        <end position="589"/>
    </location>
</feature>
<keyword evidence="4" id="KW-0690">Ribosome biogenesis</keyword>
<feature type="region of interest" description="Disordered" evidence="9">
    <location>
        <begin position="174"/>
        <end position="276"/>
    </location>
</feature>
<feature type="region of interest" description="Disordered" evidence="9">
    <location>
        <begin position="769"/>
        <end position="810"/>
    </location>
</feature>
<feature type="compositionally biased region" description="Basic residues" evidence="9">
    <location>
        <begin position="644"/>
        <end position="655"/>
    </location>
</feature>
<comment type="subcellular location">
    <subcellularLocation>
        <location evidence="1">Nucleus</location>
    </subcellularLocation>
</comment>
<evidence type="ECO:0000256" key="4">
    <source>
        <dbReference type="ARBA" id="ARBA00022517"/>
    </source>
</evidence>
<dbReference type="EMBL" id="ML996104">
    <property type="protein sequence ID" value="KAF2739357.1"/>
    <property type="molecule type" value="Genomic_DNA"/>
</dbReference>
<name>A0A9P4R9S8_9PLEO</name>
<feature type="compositionally biased region" description="Low complexity" evidence="9">
    <location>
        <begin position="57"/>
        <end position="75"/>
    </location>
</feature>
<dbReference type="InterPro" id="IPR038664">
    <property type="entry name" value="Gar1/Naf1_Cbf5-bd_sf"/>
</dbReference>
<feature type="compositionally biased region" description="Low complexity" evidence="9">
    <location>
        <begin position="656"/>
        <end position="689"/>
    </location>
</feature>
<dbReference type="PANTHER" id="PTHR31633:SF1">
    <property type="entry name" value="H_ACA RIBONUCLEOPROTEIN COMPLEX NON-CORE SUBUNIT NAF1"/>
    <property type="match status" value="1"/>
</dbReference>
<feature type="compositionally biased region" description="Acidic residues" evidence="9">
    <location>
        <begin position="428"/>
        <end position="440"/>
    </location>
</feature>
<evidence type="ECO:0000256" key="6">
    <source>
        <dbReference type="ARBA" id="ARBA00022553"/>
    </source>
</evidence>
<dbReference type="GO" id="GO:0001522">
    <property type="term" value="P:pseudouridine synthesis"/>
    <property type="evidence" value="ECO:0007669"/>
    <property type="project" value="InterPro"/>
</dbReference>
<dbReference type="GO" id="GO:0003723">
    <property type="term" value="F:RNA binding"/>
    <property type="evidence" value="ECO:0007669"/>
    <property type="project" value="UniProtKB-KW"/>
</dbReference>
<feature type="compositionally biased region" description="Low complexity" evidence="9">
    <location>
        <begin position="615"/>
        <end position="640"/>
    </location>
</feature>
<dbReference type="InterPro" id="IPR009000">
    <property type="entry name" value="Transl_B-barrel_sf"/>
</dbReference>
<feature type="compositionally biased region" description="Basic and acidic residues" evidence="9">
    <location>
        <begin position="214"/>
        <end position="224"/>
    </location>
</feature>
<comment type="similarity">
    <text evidence="2">Belongs to the NAF1 family.</text>
</comment>
<feature type="compositionally biased region" description="Acidic residues" evidence="9">
    <location>
        <begin position="97"/>
        <end position="111"/>
    </location>
</feature>